<reference evidence="1 2" key="1">
    <citation type="submission" date="2021-04" db="EMBL/GenBank/DDBJ databases">
        <title>Pseudomonas rustica sp. nov. isolated from raw milk.</title>
        <authorList>
            <person name="Fiedler G."/>
            <person name="Gieschler S."/>
            <person name="Kabisch J."/>
            <person name="Grimmler C."/>
            <person name="Brinks E."/>
            <person name="Wagner N."/>
            <person name="Hetzer B."/>
            <person name="Franz C.M.A.P."/>
            <person name="Boehnlein C."/>
        </authorList>
    </citation>
    <scope>NUCLEOTIDE SEQUENCE [LARGE SCALE GENOMIC DNA]</scope>
    <source>
        <strain evidence="1 2">MBT-4</strain>
    </source>
</reference>
<protein>
    <submittedName>
        <fullName evidence="1">Uncharacterized protein</fullName>
    </submittedName>
</protein>
<accession>A0ABS5MR80</accession>
<dbReference type="Proteomes" id="UP000676035">
    <property type="component" value="Unassembled WGS sequence"/>
</dbReference>
<comment type="caution">
    <text evidence="1">The sequence shown here is derived from an EMBL/GenBank/DDBJ whole genome shotgun (WGS) entry which is preliminary data.</text>
</comment>
<proteinExistence type="predicted"/>
<dbReference type="InterPro" id="IPR048061">
    <property type="entry name" value="GmtX-like"/>
</dbReference>
<evidence type="ECO:0000313" key="1">
    <source>
        <dbReference type="EMBL" id="MBS4076803.1"/>
    </source>
</evidence>
<name>A0ABS5MR80_9PSED</name>
<gene>
    <name evidence="1" type="ORF">KFS80_00680</name>
</gene>
<keyword evidence="2" id="KW-1185">Reference proteome</keyword>
<evidence type="ECO:0000313" key="2">
    <source>
        <dbReference type="Proteomes" id="UP000676035"/>
    </source>
</evidence>
<dbReference type="EMBL" id="JAGYHF010000001">
    <property type="protein sequence ID" value="MBS4076803.1"/>
    <property type="molecule type" value="Genomic_DNA"/>
</dbReference>
<organism evidence="1 2">
    <name type="scientific">Pseudomonas rustica</name>
    <dbReference type="NCBI Taxonomy" id="2827099"/>
    <lineage>
        <taxon>Bacteria</taxon>
        <taxon>Pseudomonadati</taxon>
        <taxon>Pseudomonadota</taxon>
        <taxon>Gammaproteobacteria</taxon>
        <taxon>Pseudomonadales</taxon>
        <taxon>Pseudomonadaceae</taxon>
        <taxon>Pseudomonas</taxon>
    </lineage>
</organism>
<sequence length="199" mass="22325">MDPKAMLEHLKTVASPRTHGTLEAIYEVCNEQVERGISDFSFTTIARLGEKRGVPKAQSIRNATGVHYRTLIESFVAAAPAKKVGYKQATADAWIDELPTARHRLLVQILLSELAEARRLVKEIVPPGLEIYVDDRRAPAGAFKLDDIERRALEYILSEDFIKKWNFRKGDKGDVLDQAGVRVLKPGTVDAIEKALRYL</sequence>
<dbReference type="NCBIfam" id="NF040692">
    <property type="entry name" value="recomb_assoc"/>
    <property type="match status" value="1"/>
</dbReference>